<dbReference type="Gene3D" id="1.10.1660.10">
    <property type="match status" value="1"/>
</dbReference>
<protein>
    <submittedName>
        <fullName evidence="5">Helix-turn-helix domain-containing protein</fullName>
    </submittedName>
</protein>
<proteinExistence type="predicted"/>
<feature type="domain" description="HTH merR-type" evidence="4">
    <location>
        <begin position="1"/>
        <end position="70"/>
    </location>
</feature>
<name>A0A849I3F3_9HYPH</name>
<gene>
    <name evidence="5" type="ORF">HJG44_16275</name>
</gene>
<dbReference type="SMART" id="SM00422">
    <property type="entry name" value="HTH_MERR"/>
    <property type="match status" value="1"/>
</dbReference>
<dbReference type="Pfam" id="PF09278">
    <property type="entry name" value="MerR-DNA-bind"/>
    <property type="match status" value="1"/>
</dbReference>
<dbReference type="EMBL" id="JABEPP010000004">
    <property type="protein sequence ID" value="NNM73942.1"/>
    <property type="molecule type" value="Genomic_DNA"/>
</dbReference>
<evidence type="ECO:0000256" key="2">
    <source>
        <dbReference type="ARBA" id="ARBA00023125"/>
    </source>
</evidence>
<dbReference type="SUPFAM" id="SSF46955">
    <property type="entry name" value="Putative DNA-binding domain"/>
    <property type="match status" value="1"/>
</dbReference>
<sequence length="135" mass="14796">MLAIGGLSKRTGVNIETIRYYERVGMLPKAPRAENGRRVYDEGDVGRLAFIRHAREFGFGLPAIRSLLALQERPDMPCEAAADLARTQLVEVERRIVRLSALKAELARMIDACEGGCVSECRVVEALAAGSNLPN</sequence>
<evidence type="ECO:0000313" key="6">
    <source>
        <dbReference type="Proteomes" id="UP000564885"/>
    </source>
</evidence>
<dbReference type="InterPro" id="IPR009061">
    <property type="entry name" value="DNA-bd_dom_put_sf"/>
</dbReference>
<reference evidence="5 6" key="1">
    <citation type="submission" date="2020-04" db="EMBL/GenBank/DDBJ databases">
        <title>Enterovirga sp. isolate from soil.</title>
        <authorList>
            <person name="Chea S."/>
            <person name="Kim D.-U."/>
        </authorList>
    </citation>
    <scope>NUCLEOTIDE SEQUENCE [LARGE SCALE GENOMIC DNA]</scope>
    <source>
        <strain evidence="5 6">DB1703</strain>
    </source>
</reference>
<dbReference type="InterPro" id="IPR047057">
    <property type="entry name" value="MerR_fam"/>
</dbReference>
<evidence type="ECO:0000256" key="3">
    <source>
        <dbReference type="ARBA" id="ARBA00023163"/>
    </source>
</evidence>
<organism evidence="5 6">
    <name type="scientific">Enterovirga aerilata</name>
    <dbReference type="NCBI Taxonomy" id="2730920"/>
    <lineage>
        <taxon>Bacteria</taxon>
        <taxon>Pseudomonadati</taxon>
        <taxon>Pseudomonadota</taxon>
        <taxon>Alphaproteobacteria</taxon>
        <taxon>Hyphomicrobiales</taxon>
        <taxon>Methylobacteriaceae</taxon>
        <taxon>Enterovirga</taxon>
    </lineage>
</organism>
<dbReference type="PANTHER" id="PTHR30204:SF94">
    <property type="entry name" value="HEAVY METAL-DEPENDENT TRANSCRIPTIONAL REGULATOR HI_0293-RELATED"/>
    <property type="match status" value="1"/>
</dbReference>
<dbReference type="PROSITE" id="PS00552">
    <property type="entry name" value="HTH_MERR_1"/>
    <property type="match status" value="1"/>
</dbReference>
<dbReference type="InterPro" id="IPR015358">
    <property type="entry name" value="Tscrpt_reg_MerR_DNA-bd"/>
</dbReference>
<comment type="caution">
    <text evidence="5">The sequence shown here is derived from an EMBL/GenBank/DDBJ whole genome shotgun (WGS) entry which is preliminary data.</text>
</comment>
<accession>A0A849I3F3</accession>
<dbReference type="InterPro" id="IPR000551">
    <property type="entry name" value="MerR-type_HTH_dom"/>
</dbReference>
<dbReference type="RefSeq" id="WP_171219568.1">
    <property type="nucleotide sequence ID" value="NZ_JABEPP010000004.1"/>
</dbReference>
<dbReference type="Proteomes" id="UP000564885">
    <property type="component" value="Unassembled WGS sequence"/>
</dbReference>
<dbReference type="GO" id="GO:0003700">
    <property type="term" value="F:DNA-binding transcription factor activity"/>
    <property type="evidence" value="ECO:0007669"/>
    <property type="project" value="InterPro"/>
</dbReference>
<dbReference type="PANTHER" id="PTHR30204">
    <property type="entry name" value="REDOX-CYCLING DRUG-SENSING TRANSCRIPTIONAL ACTIVATOR SOXR"/>
    <property type="match status" value="1"/>
</dbReference>
<keyword evidence="6" id="KW-1185">Reference proteome</keyword>
<keyword evidence="1" id="KW-0805">Transcription regulation</keyword>
<evidence type="ECO:0000259" key="4">
    <source>
        <dbReference type="PROSITE" id="PS50937"/>
    </source>
</evidence>
<keyword evidence="2" id="KW-0238">DNA-binding</keyword>
<dbReference type="CDD" id="cd04785">
    <property type="entry name" value="HTH_CadR-PbrR-like"/>
    <property type="match status" value="1"/>
</dbReference>
<evidence type="ECO:0000313" key="5">
    <source>
        <dbReference type="EMBL" id="NNM73942.1"/>
    </source>
</evidence>
<dbReference type="GO" id="GO:0003677">
    <property type="term" value="F:DNA binding"/>
    <property type="evidence" value="ECO:0007669"/>
    <property type="project" value="UniProtKB-KW"/>
</dbReference>
<dbReference type="PROSITE" id="PS50937">
    <property type="entry name" value="HTH_MERR_2"/>
    <property type="match status" value="1"/>
</dbReference>
<dbReference type="Pfam" id="PF00376">
    <property type="entry name" value="MerR"/>
    <property type="match status" value="1"/>
</dbReference>
<dbReference type="AlphaFoldDB" id="A0A849I3F3"/>
<dbReference type="PRINTS" id="PR00040">
    <property type="entry name" value="HTHMERR"/>
</dbReference>
<evidence type="ECO:0000256" key="1">
    <source>
        <dbReference type="ARBA" id="ARBA00023015"/>
    </source>
</evidence>
<keyword evidence="3" id="KW-0804">Transcription</keyword>